<keyword evidence="3" id="KW-0694">RNA-binding</keyword>
<dbReference type="OrthoDB" id="340500at2759"/>
<evidence type="ECO:0000256" key="2">
    <source>
        <dbReference type="ARBA" id="ARBA00022835"/>
    </source>
</evidence>
<sequence>MNNGHELTVVLPGDTLWTNCPSVAAASPTAGNLASGTENAPLTLGPGVRAILLDAEAEPSDSATPVAIVSSRAGVAWRGPGAAKSASAPKSLWVESHSRRYLPAENESVIGVIVDRAGETYRVDIGAPTLASLPLMAFEGATKKVHPDLKPGAVIYTRISMAYRDLDPPELDCRQADGLGGHYGALPVDGPIYCFNVPIAAARRLRAPCPAGNTRPPARDRQPLSVLDIMRTHFHFEDCVGDNGVVWIRGLGSLEGANAYRAVALLAEAIKMADGCSQDMVNKIAKTLVDTLGLHSS</sequence>
<keyword evidence="2" id="KW-0271">Exosome</keyword>
<dbReference type="InterPro" id="IPR036612">
    <property type="entry name" value="KH_dom_type_1_sf"/>
</dbReference>
<dbReference type="STRING" id="691883.A0A058ZD54"/>
<evidence type="ECO:0000256" key="3">
    <source>
        <dbReference type="ARBA" id="ARBA00022884"/>
    </source>
</evidence>
<reference evidence="4" key="1">
    <citation type="submission" date="2013-04" db="EMBL/GenBank/DDBJ databases">
        <title>The Genome Sequence of Fonticula alba ATCC 38817.</title>
        <authorList>
            <consortium name="The Broad Institute Genomics Platform"/>
            <person name="Russ C."/>
            <person name="Cuomo C."/>
            <person name="Burger G."/>
            <person name="Gray M.W."/>
            <person name="Holland P.W.H."/>
            <person name="King N."/>
            <person name="Lang F.B.F."/>
            <person name="Roger A.J."/>
            <person name="Ruiz-Trillo I."/>
            <person name="Brown M."/>
            <person name="Walker B."/>
            <person name="Young S."/>
            <person name="Zeng Q."/>
            <person name="Gargeya S."/>
            <person name="Fitzgerald M."/>
            <person name="Haas B."/>
            <person name="Abouelleil A."/>
            <person name="Allen A.W."/>
            <person name="Alvarado L."/>
            <person name="Arachchi H.M."/>
            <person name="Berlin A.M."/>
            <person name="Chapman S.B."/>
            <person name="Gainer-Dewar J."/>
            <person name="Goldberg J."/>
            <person name="Griggs A."/>
            <person name="Gujja S."/>
            <person name="Hansen M."/>
            <person name="Howarth C."/>
            <person name="Imamovic A."/>
            <person name="Ireland A."/>
            <person name="Larimer J."/>
            <person name="McCowan C."/>
            <person name="Murphy C."/>
            <person name="Pearson M."/>
            <person name="Poon T.W."/>
            <person name="Priest M."/>
            <person name="Roberts A."/>
            <person name="Saif S."/>
            <person name="Shea T."/>
            <person name="Sisk P."/>
            <person name="Sykes S."/>
            <person name="Wortman J."/>
            <person name="Nusbaum C."/>
            <person name="Birren B."/>
        </authorList>
    </citation>
    <scope>NUCLEOTIDE SEQUENCE [LARGE SCALE GENOMIC DNA]</scope>
    <source>
        <strain evidence="4">ATCC 38817</strain>
    </source>
</reference>
<dbReference type="GO" id="GO:0034475">
    <property type="term" value="P:U4 snRNA 3'-end processing"/>
    <property type="evidence" value="ECO:0007669"/>
    <property type="project" value="TreeGrafter"/>
</dbReference>
<dbReference type="RefSeq" id="XP_009493441.1">
    <property type="nucleotide sequence ID" value="XM_009495166.1"/>
</dbReference>
<dbReference type="SUPFAM" id="SSF50249">
    <property type="entry name" value="Nucleic acid-binding proteins"/>
    <property type="match status" value="1"/>
</dbReference>
<dbReference type="EMBL" id="KB932202">
    <property type="protein sequence ID" value="KCV71863.1"/>
    <property type="molecule type" value="Genomic_DNA"/>
</dbReference>
<dbReference type="AlphaFoldDB" id="A0A058ZD54"/>
<evidence type="ECO:0000313" key="5">
    <source>
        <dbReference type="Proteomes" id="UP000030693"/>
    </source>
</evidence>
<dbReference type="GO" id="GO:0000177">
    <property type="term" value="C:cytoplasmic exosome (RNase complex)"/>
    <property type="evidence" value="ECO:0007669"/>
    <property type="project" value="TreeGrafter"/>
</dbReference>
<dbReference type="PANTHER" id="PTHR21321">
    <property type="entry name" value="PNAS-3 RELATED"/>
    <property type="match status" value="1"/>
</dbReference>
<dbReference type="GO" id="GO:0071051">
    <property type="term" value="P:poly(A)-dependent snoRNA 3'-end processing"/>
    <property type="evidence" value="ECO:0007669"/>
    <property type="project" value="TreeGrafter"/>
</dbReference>
<dbReference type="eggNOG" id="KOG1004">
    <property type="taxonomic scope" value="Eukaryota"/>
</dbReference>
<accession>A0A058ZD54</accession>
<keyword evidence="1" id="KW-0963">Cytoplasm</keyword>
<evidence type="ECO:0008006" key="6">
    <source>
        <dbReference type="Google" id="ProtNLM"/>
    </source>
</evidence>
<evidence type="ECO:0000256" key="1">
    <source>
        <dbReference type="ARBA" id="ARBA00022490"/>
    </source>
</evidence>
<dbReference type="GO" id="GO:0071035">
    <property type="term" value="P:nuclear polyadenylation-dependent rRNA catabolic process"/>
    <property type="evidence" value="ECO:0007669"/>
    <property type="project" value="TreeGrafter"/>
</dbReference>
<gene>
    <name evidence="4" type="ORF">H696_01275</name>
</gene>
<dbReference type="FunFam" id="2.40.50.140:FF:000127">
    <property type="entry name" value="Exosome complex component RRP40"/>
    <property type="match status" value="1"/>
</dbReference>
<protein>
    <recommendedName>
        <fullName evidence="6">Ribosomal RNA-processing protein 40</fullName>
    </recommendedName>
</protein>
<dbReference type="SUPFAM" id="SSF54791">
    <property type="entry name" value="Eukaryotic type KH-domain (KH-domain type I)"/>
    <property type="match status" value="1"/>
</dbReference>
<dbReference type="GO" id="GO:0071034">
    <property type="term" value="P:CUT catabolic process"/>
    <property type="evidence" value="ECO:0007669"/>
    <property type="project" value="TreeGrafter"/>
</dbReference>
<dbReference type="PANTHER" id="PTHR21321:SF1">
    <property type="entry name" value="EXOSOME COMPLEX COMPONENT RRP40"/>
    <property type="match status" value="1"/>
</dbReference>
<dbReference type="Pfam" id="PF21262">
    <property type="entry name" value="RRP40_S1"/>
    <property type="match status" value="1"/>
</dbReference>
<keyword evidence="5" id="KW-1185">Reference proteome</keyword>
<dbReference type="GO" id="GO:0071038">
    <property type="term" value="P:TRAMP-dependent tRNA surveillance pathway"/>
    <property type="evidence" value="ECO:0007669"/>
    <property type="project" value="TreeGrafter"/>
</dbReference>
<name>A0A058ZD54_FONAL</name>
<dbReference type="InterPro" id="IPR026699">
    <property type="entry name" value="Exosome_RNA_bind1/RRP40/RRP4"/>
</dbReference>
<dbReference type="GO" id="GO:0000467">
    <property type="term" value="P:exonucleolytic trimming to generate mature 3'-end of 5.8S rRNA from tricistronic rRNA transcript (SSU-rRNA, 5.8S rRNA, LSU-rRNA)"/>
    <property type="evidence" value="ECO:0007669"/>
    <property type="project" value="TreeGrafter"/>
</dbReference>
<dbReference type="InterPro" id="IPR012340">
    <property type="entry name" value="NA-bd_OB-fold"/>
</dbReference>
<dbReference type="Gene3D" id="3.30.1370.10">
    <property type="entry name" value="K Homology domain, type 1"/>
    <property type="match status" value="1"/>
</dbReference>
<dbReference type="Gene3D" id="2.40.50.140">
    <property type="entry name" value="Nucleic acid-binding proteins"/>
    <property type="match status" value="1"/>
</dbReference>
<dbReference type="GeneID" id="20526000"/>
<dbReference type="Proteomes" id="UP000030693">
    <property type="component" value="Unassembled WGS sequence"/>
</dbReference>
<dbReference type="GO" id="GO:0000176">
    <property type="term" value="C:nuclear exosome (RNase complex)"/>
    <property type="evidence" value="ECO:0007669"/>
    <property type="project" value="TreeGrafter"/>
</dbReference>
<evidence type="ECO:0000313" key="4">
    <source>
        <dbReference type="EMBL" id="KCV71863.1"/>
    </source>
</evidence>
<proteinExistence type="predicted"/>
<organism evidence="4">
    <name type="scientific">Fonticula alba</name>
    <name type="common">Slime mold</name>
    <dbReference type="NCBI Taxonomy" id="691883"/>
    <lineage>
        <taxon>Eukaryota</taxon>
        <taxon>Rotosphaerida</taxon>
        <taxon>Fonticulaceae</taxon>
        <taxon>Fonticula</taxon>
    </lineage>
</organism>
<dbReference type="GO" id="GO:0003723">
    <property type="term" value="F:RNA binding"/>
    <property type="evidence" value="ECO:0007669"/>
    <property type="project" value="UniProtKB-KW"/>
</dbReference>